<organism evidence="2 3">
    <name type="scientific">Saccharothrix syringae</name>
    <name type="common">Nocardiopsis syringae</name>
    <dbReference type="NCBI Taxonomy" id="103733"/>
    <lineage>
        <taxon>Bacteria</taxon>
        <taxon>Bacillati</taxon>
        <taxon>Actinomycetota</taxon>
        <taxon>Actinomycetes</taxon>
        <taxon>Pseudonocardiales</taxon>
        <taxon>Pseudonocardiaceae</taxon>
        <taxon>Saccharothrix</taxon>
    </lineage>
</organism>
<feature type="domain" description="AB hydrolase-1" evidence="1">
    <location>
        <begin position="54"/>
        <end position="153"/>
    </location>
</feature>
<dbReference type="Gene3D" id="3.40.50.1820">
    <property type="entry name" value="alpha/beta hydrolase"/>
    <property type="match status" value="1"/>
</dbReference>
<evidence type="ECO:0000313" key="3">
    <source>
        <dbReference type="Proteomes" id="UP000325787"/>
    </source>
</evidence>
<name>A0A5Q0GVS3_SACSY</name>
<dbReference type="GO" id="GO:0016020">
    <property type="term" value="C:membrane"/>
    <property type="evidence" value="ECO:0007669"/>
    <property type="project" value="TreeGrafter"/>
</dbReference>
<dbReference type="Pfam" id="PF00561">
    <property type="entry name" value="Abhydrolase_1"/>
    <property type="match status" value="1"/>
</dbReference>
<evidence type="ECO:0000313" key="2">
    <source>
        <dbReference type="EMBL" id="QFZ17452.1"/>
    </source>
</evidence>
<dbReference type="InterPro" id="IPR029058">
    <property type="entry name" value="AB_hydrolase_fold"/>
</dbReference>
<accession>A0A5Q0GVS3</accession>
<keyword evidence="2" id="KW-0378">Hydrolase</keyword>
<evidence type="ECO:0000259" key="1">
    <source>
        <dbReference type="Pfam" id="PF00561"/>
    </source>
</evidence>
<proteinExistence type="predicted"/>
<dbReference type="RefSeq" id="WP_033427432.1">
    <property type="nucleotide sequence ID" value="NZ_CP034550.1"/>
</dbReference>
<dbReference type="InterPro" id="IPR000073">
    <property type="entry name" value="AB_hydrolase_1"/>
</dbReference>
<reference evidence="3" key="1">
    <citation type="journal article" date="2021" name="Curr. Microbiol.">
        <title>Complete genome of nocamycin-producing strain Saccharothrix syringae NRRL B-16468 reveals the biosynthetic potential for secondary metabolites.</title>
        <authorList>
            <person name="Mo X."/>
            <person name="Yang S."/>
        </authorList>
    </citation>
    <scope>NUCLEOTIDE SEQUENCE [LARGE SCALE GENOMIC DNA]</scope>
    <source>
        <strain evidence="3">ATCC 51364 / DSM 43886 / JCM 6844 / KCTC 9398 / NBRC 14523 / NRRL B-16468 / INA 2240</strain>
    </source>
</reference>
<dbReference type="AlphaFoldDB" id="A0A5Q0GVS3"/>
<dbReference type="PANTHER" id="PTHR43798:SF33">
    <property type="entry name" value="HYDROLASE, PUTATIVE (AFU_ORTHOLOGUE AFUA_2G14860)-RELATED"/>
    <property type="match status" value="1"/>
</dbReference>
<dbReference type="SUPFAM" id="SSF53474">
    <property type="entry name" value="alpha/beta-Hydrolases"/>
    <property type="match status" value="1"/>
</dbReference>
<gene>
    <name evidence="2" type="ORF">EKG83_08160</name>
</gene>
<dbReference type="KEGG" id="ssyi:EKG83_08160"/>
<dbReference type="GO" id="GO:0016787">
    <property type="term" value="F:hydrolase activity"/>
    <property type="evidence" value="ECO:0007669"/>
    <property type="project" value="UniProtKB-KW"/>
</dbReference>
<dbReference type="Proteomes" id="UP000325787">
    <property type="component" value="Chromosome"/>
</dbReference>
<dbReference type="InterPro" id="IPR050266">
    <property type="entry name" value="AB_hydrolase_sf"/>
</dbReference>
<dbReference type="OrthoDB" id="5513277at2"/>
<sequence>MKGVGGFRDEAARARYSAAYERAMAECPAPDAVHDVDTRHGTTRVYRFGSGDAPPLVLLPGLMATTASLADLIPAFAAHHPVHAVDTLGEAGRSVQTAPLVDHRDRAACLDDVLDRLGLTGVHLVGGSTGGWHAVNQAIHAPDRLASISLLDPTAVTAGFSRRLVLHGAVAALVDREWLWRRWLRRAAGADLLDRPDTRLVLTAIRTYRARLPFQTRPAEDAIRSLRVPVLAVFAGRSAVHDPVAAADRLRAPLPAAEVGVLPELGHHPSLRADERDAFTGRVLAFIRRVTRERAPGPADRPPRASPSTG</sequence>
<dbReference type="EMBL" id="CP034550">
    <property type="protein sequence ID" value="QFZ17452.1"/>
    <property type="molecule type" value="Genomic_DNA"/>
</dbReference>
<protein>
    <submittedName>
        <fullName evidence="2">Alpha/beta fold hydrolase</fullName>
    </submittedName>
</protein>
<keyword evidence="3" id="KW-1185">Reference proteome</keyword>
<dbReference type="PANTHER" id="PTHR43798">
    <property type="entry name" value="MONOACYLGLYCEROL LIPASE"/>
    <property type="match status" value="1"/>
</dbReference>